<evidence type="ECO:0000256" key="1">
    <source>
        <dbReference type="ARBA" id="ARBA00009342"/>
    </source>
</evidence>
<keyword evidence="3" id="KW-1277">Toxin-antitoxin system</keyword>
<name>A0A1I6YCW4_9ENTR</name>
<dbReference type="GO" id="GO:0016747">
    <property type="term" value="F:acyltransferase activity, transferring groups other than amino-acyl groups"/>
    <property type="evidence" value="ECO:0007669"/>
    <property type="project" value="InterPro"/>
</dbReference>
<protein>
    <submittedName>
        <fullName evidence="8">Acetyltransferase (GNAT) domain-containing protein</fullName>
    </submittedName>
</protein>
<comment type="catalytic activity">
    <reaction evidence="6">
        <text>glycyl-tRNA(Gly) + acetyl-CoA = N-acetylglycyl-tRNA(Gly) + CoA + H(+)</text>
        <dbReference type="Rhea" id="RHEA:81867"/>
        <dbReference type="Rhea" id="RHEA-COMP:9683"/>
        <dbReference type="Rhea" id="RHEA-COMP:19766"/>
        <dbReference type="ChEBI" id="CHEBI:15378"/>
        <dbReference type="ChEBI" id="CHEBI:57287"/>
        <dbReference type="ChEBI" id="CHEBI:57288"/>
        <dbReference type="ChEBI" id="CHEBI:78522"/>
        <dbReference type="ChEBI" id="CHEBI:232036"/>
    </reaction>
</comment>
<evidence type="ECO:0000256" key="6">
    <source>
        <dbReference type="ARBA" id="ARBA00049880"/>
    </source>
</evidence>
<comment type="similarity">
    <text evidence="1">Belongs to the acetyltransferase family. GNAT subfamily.</text>
</comment>
<dbReference type="InterPro" id="IPR000182">
    <property type="entry name" value="GNAT_dom"/>
</dbReference>
<gene>
    <name evidence="8" type="ORF">SAMN05192562_101455</name>
</gene>
<evidence type="ECO:0000259" key="7">
    <source>
        <dbReference type="Pfam" id="PF13508"/>
    </source>
</evidence>
<dbReference type="RefSeq" id="WP_090118825.1">
    <property type="nucleotide sequence ID" value="NZ_CP045300.1"/>
</dbReference>
<organism evidence="8 9">
    <name type="scientific">Kosakonia arachidis</name>
    <dbReference type="NCBI Taxonomy" id="551989"/>
    <lineage>
        <taxon>Bacteria</taxon>
        <taxon>Pseudomonadati</taxon>
        <taxon>Pseudomonadota</taxon>
        <taxon>Gammaproteobacteria</taxon>
        <taxon>Enterobacterales</taxon>
        <taxon>Enterobacteriaceae</taxon>
        <taxon>Kosakonia</taxon>
    </lineage>
</organism>
<reference evidence="9" key="1">
    <citation type="submission" date="2016-10" db="EMBL/GenBank/DDBJ databases">
        <authorList>
            <person name="Varghese N."/>
            <person name="Submissions S."/>
        </authorList>
    </citation>
    <scope>NUCLEOTIDE SEQUENCE [LARGE SCALE GENOMIC DNA]</scope>
    <source>
        <strain evidence="9">Ah-143</strain>
    </source>
</reference>
<feature type="domain" description="N-acetyltransferase" evidence="7">
    <location>
        <begin position="92"/>
        <end position="150"/>
    </location>
</feature>
<dbReference type="PANTHER" id="PTHR36449">
    <property type="entry name" value="ACETYLTRANSFERASE-RELATED"/>
    <property type="match status" value="1"/>
</dbReference>
<dbReference type="Gene3D" id="3.40.630.30">
    <property type="match status" value="1"/>
</dbReference>
<dbReference type="AlphaFoldDB" id="A0A1I6YCW4"/>
<keyword evidence="2" id="KW-0678">Repressor</keyword>
<dbReference type="OrthoDB" id="9799147at2"/>
<sequence length="173" mass="19378">MDNLTIEMFSGETAYETGGFDCGEVSLNAFLTHHLKRQHDGKILRAWLLVTKTPRPRILGYYTLSGGSFEKERLPTKTQQKKVPYCNVPCVISGRLAIDKSLQGNGWGEILVAHAMKVVFNTSLTIGIHGLFVEALTGKAKKFYEKLGFIPLTDGNPHSLFYPTKSIERLFEE</sequence>
<dbReference type="SUPFAM" id="SSF55729">
    <property type="entry name" value="Acyl-CoA N-acyltransferases (Nat)"/>
    <property type="match status" value="1"/>
</dbReference>
<evidence type="ECO:0000256" key="5">
    <source>
        <dbReference type="ARBA" id="ARBA00023315"/>
    </source>
</evidence>
<dbReference type="InterPro" id="IPR016181">
    <property type="entry name" value="Acyl_CoA_acyltransferase"/>
</dbReference>
<proteinExistence type="inferred from homology"/>
<dbReference type="PANTHER" id="PTHR36449:SF1">
    <property type="entry name" value="ACETYLTRANSFERASE"/>
    <property type="match status" value="1"/>
</dbReference>
<evidence type="ECO:0000313" key="8">
    <source>
        <dbReference type="EMBL" id="SFT48252.1"/>
    </source>
</evidence>
<evidence type="ECO:0000256" key="2">
    <source>
        <dbReference type="ARBA" id="ARBA00022491"/>
    </source>
</evidence>
<evidence type="ECO:0000256" key="4">
    <source>
        <dbReference type="ARBA" id="ARBA00022679"/>
    </source>
</evidence>
<evidence type="ECO:0000256" key="3">
    <source>
        <dbReference type="ARBA" id="ARBA00022649"/>
    </source>
</evidence>
<accession>A0A1I6YCW4</accession>
<dbReference type="EMBL" id="FPAU01000001">
    <property type="protein sequence ID" value="SFT48252.1"/>
    <property type="molecule type" value="Genomic_DNA"/>
</dbReference>
<evidence type="ECO:0000313" key="9">
    <source>
        <dbReference type="Proteomes" id="UP000199187"/>
    </source>
</evidence>
<keyword evidence="5" id="KW-0012">Acyltransferase</keyword>
<keyword evidence="9" id="KW-1185">Reference proteome</keyword>
<keyword evidence="4 8" id="KW-0808">Transferase</keyword>
<dbReference type="Pfam" id="PF13508">
    <property type="entry name" value="Acetyltransf_7"/>
    <property type="match status" value="1"/>
</dbReference>
<dbReference type="Proteomes" id="UP000199187">
    <property type="component" value="Unassembled WGS sequence"/>
</dbReference>